<accession>A0ABS9HCQ2</accession>
<dbReference type="Pfam" id="PF13399">
    <property type="entry name" value="LytR_C"/>
    <property type="match status" value="1"/>
</dbReference>
<name>A0ABS9HCQ2_9ACTN</name>
<dbReference type="EMBL" id="JAKJHZ010000006">
    <property type="protein sequence ID" value="MCF6378087.1"/>
    <property type="molecule type" value="Genomic_DNA"/>
</dbReference>
<protein>
    <submittedName>
        <fullName evidence="2">LytR C-terminal domain-containing protein</fullName>
    </submittedName>
</protein>
<gene>
    <name evidence="2" type="ORF">L2K70_10770</name>
</gene>
<dbReference type="Gene3D" id="3.30.70.2390">
    <property type="match status" value="1"/>
</dbReference>
<proteinExistence type="predicted"/>
<evidence type="ECO:0000259" key="1">
    <source>
        <dbReference type="Pfam" id="PF13399"/>
    </source>
</evidence>
<feature type="domain" description="LytR/CpsA/Psr regulator C-terminal" evidence="1">
    <location>
        <begin position="58"/>
        <end position="141"/>
    </location>
</feature>
<evidence type="ECO:0000313" key="3">
    <source>
        <dbReference type="Proteomes" id="UP001201161"/>
    </source>
</evidence>
<keyword evidence="3" id="KW-1185">Reference proteome</keyword>
<dbReference type="InterPro" id="IPR027381">
    <property type="entry name" value="LytR/CpsA/Psr_C"/>
</dbReference>
<dbReference type="Proteomes" id="UP001201161">
    <property type="component" value="Unassembled WGS sequence"/>
</dbReference>
<sequence length="169" mass="17693">MSGALKSALTLAVLAVLVLVAAAWGWSALTAPFPQEDPVAICEDIDVAAGGEVRRDEVVVSVFNGSRRSGLAGSTMAELTERGFVEGQVGDSPQPAKTTQIWSSEPTNPAVLLVQQQFRRADIVPGDSLGDGITVVVGEKFKSLKKKQVESVTAESAATYCRATSSDAE</sequence>
<comment type="caution">
    <text evidence="2">The sequence shown here is derived from an EMBL/GenBank/DDBJ whole genome shotgun (WGS) entry which is preliminary data.</text>
</comment>
<organism evidence="2 3">
    <name type="scientific">Nocardioides potassii</name>
    <dbReference type="NCBI Taxonomy" id="2911371"/>
    <lineage>
        <taxon>Bacteria</taxon>
        <taxon>Bacillati</taxon>
        <taxon>Actinomycetota</taxon>
        <taxon>Actinomycetes</taxon>
        <taxon>Propionibacteriales</taxon>
        <taxon>Nocardioidaceae</taxon>
        <taxon>Nocardioides</taxon>
    </lineage>
</organism>
<evidence type="ECO:0000313" key="2">
    <source>
        <dbReference type="EMBL" id="MCF6378087.1"/>
    </source>
</evidence>
<dbReference type="RefSeq" id="WP_236401836.1">
    <property type="nucleotide sequence ID" value="NZ_JAKJHZ010000006.1"/>
</dbReference>
<reference evidence="2 3" key="1">
    <citation type="submission" date="2022-01" db="EMBL/GenBank/DDBJ databases">
        <title>Nocardioides sp. nov., an actinomycete isolated from mining soil.</title>
        <authorList>
            <person name="Liu L."/>
        </authorList>
    </citation>
    <scope>NUCLEOTIDE SEQUENCE [LARGE SCALE GENOMIC DNA]</scope>
    <source>
        <strain evidence="2 3">KLBMP 9356</strain>
    </source>
</reference>